<proteinExistence type="inferred from homology"/>
<dbReference type="SUPFAM" id="SSF110738">
    <property type="entry name" value="Glycerate kinase I"/>
    <property type="match status" value="1"/>
</dbReference>
<dbReference type="AlphaFoldDB" id="U1WSQ6"/>
<gene>
    <name evidence="5" type="ORF">HMPREF0083_00245</name>
</gene>
<dbReference type="InterPro" id="IPR004381">
    <property type="entry name" value="Glycerate_kinase"/>
</dbReference>
<dbReference type="Gene3D" id="3.90.1510.10">
    <property type="entry name" value="Glycerate kinase, domain 2"/>
    <property type="match status" value="1"/>
</dbReference>
<dbReference type="Gene3D" id="3.40.50.10350">
    <property type="entry name" value="Glycerate kinase, domain 1"/>
    <property type="match status" value="1"/>
</dbReference>
<dbReference type="PANTHER" id="PTHR21599:SF0">
    <property type="entry name" value="GLYCERATE KINASE"/>
    <property type="match status" value="1"/>
</dbReference>
<evidence type="ECO:0000256" key="4">
    <source>
        <dbReference type="PIRNR" id="PIRNR006078"/>
    </source>
</evidence>
<evidence type="ECO:0000256" key="2">
    <source>
        <dbReference type="ARBA" id="ARBA00022679"/>
    </source>
</evidence>
<dbReference type="InterPro" id="IPR018197">
    <property type="entry name" value="Glycerate_kinase_RE-like"/>
</dbReference>
<dbReference type="PIRSF" id="PIRSF006078">
    <property type="entry name" value="GlxK"/>
    <property type="match status" value="1"/>
</dbReference>
<organism evidence="5 6">
    <name type="scientific">Aneurinibacillus aneurinilyticus ATCC 12856</name>
    <dbReference type="NCBI Taxonomy" id="649747"/>
    <lineage>
        <taxon>Bacteria</taxon>
        <taxon>Bacillati</taxon>
        <taxon>Bacillota</taxon>
        <taxon>Bacilli</taxon>
        <taxon>Bacillales</taxon>
        <taxon>Paenibacillaceae</taxon>
        <taxon>Aneurinibacillus group</taxon>
        <taxon>Aneurinibacillus</taxon>
    </lineage>
</organism>
<dbReference type="HOGENOM" id="CLU_028255_0_1_9"/>
<dbReference type="InterPro" id="IPR036129">
    <property type="entry name" value="Glycerate_kinase_sf"/>
</dbReference>
<dbReference type="Pfam" id="PF02595">
    <property type="entry name" value="Gly_kinase"/>
    <property type="match status" value="1"/>
</dbReference>
<evidence type="ECO:0000256" key="1">
    <source>
        <dbReference type="ARBA" id="ARBA00006284"/>
    </source>
</evidence>
<dbReference type="STRING" id="649747.HMPREF0083_00245"/>
<dbReference type="PATRIC" id="fig|649747.3.peg.216"/>
<accession>U1WSQ6</accession>
<evidence type="ECO:0000256" key="3">
    <source>
        <dbReference type="ARBA" id="ARBA00022777"/>
    </source>
</evidence>
<dbReference type="GO" id="GO:0031388">
    <property type="term" value="P:organic acid phosphorylation"/>
    <property type="evidence" value="ECO:0007669"/>
    <property type="project" value="UniProtKB-UniRule"/>
</dbReference>
<keyword evidence="2 4" id="KW-0808">Transferase</keyword>
<comment type="similarity">
    <text evidence="1 4">Belongs to the glycerate kinase type-1 family.</text>
</comment>
<protein>
    <submittedName>
        <fullName evidence="5">Glycerate kinase</fullName>
    </submittedName>
</protein>
<comment type="caution">
    <text evidence="5">The sequence shown here is derived from an EMBL/GenBank/DDBJ whole genome shotgun (WGS) entry which is preliminary data.</text>
</comment>
<name>U1WSQ6_ANEAE</name>
<reference evidence="5 6" key="1">
    <citation type="submission" date="2013-08" db="EMBL/GenBank/DDBJ databases">
        <authorList>
            <person name="Weinstock G."/>
            <person name="Sodergren E."/>
            <person name="Wylie T."/>
            <person name="Fulton L."/>
            <person name="Fulton R."/>
            <person name="Fronick C."/>
            <person name="O'Laughlin M."/>
            <person name="Godfrey J."/>
            <person name="Miner T."/>
            <person name="Herter B."/>
            <person name="Appelbaum E."/>
            <person name="Cordes M."/>
            <person name="Lek S."/>
            <person name="Wollam A."/>
            <person name="Pepin K.H."/>
            <person name="Palsikar V.B."/>
            <person name="Mitreva M."/>
            <person name="Wilson R.K."/>
        </authorList>
    </citation>
    <scope>NUCLEOTIDE SEQUENCE [LARGE SCALE GENOMIC DNA]</scope>
    <source>
        <strain evidence="5 6">ATCC 12856</strain>
    </source>
</reference>
<dbReference type="GO" id="GO:0008887">
    <property type="term" value="F:glycerate kinase activity"/>
    <property type="evidence" value="ECO:0007669"/>
    <property type="project" value="UniProtKB-UniRule"/>
</dbReference>
<dbReference type="InterPro" id="IPR018193">
    <property type="entry name" value="Glyc_kinase_flavodox-like_fold"/>
</dbReference>
<dbReference type="NCBIfam" id="TIGR00045">
    <property type="entry name" value="glycerate kinase"/>
    <property type="match status" value="1"/>
</dbReference>
<dbReference type="eggNOG" id="COG1929">
    <property type="taxonomic scope" value="Bacteria"/>
</dbReference>
<evidence type="ECO:0000313" key="6">
    <source>
        <dbReference type="Proteomes" id="UP000016511"/>
    </source>
</evidence>
<keyword evidence="3 4" id="KW-0418">Kinase</keyword>
<dbReference type="EMBL" id="AWSJ01000020">
    <property type="protein sequence ID" value="ERI11659.1"/>
    <property type="molecule type" value="Genomic_DNA"/>
</dbReference>
<dbReference type="PANTHER" id="PTHR21599">
    <property type="entry name" value="GLYCERATE KINASE"/>
    <property type="match status" value="1"/>
</dbReference>
<keyword evidence="6" id="KW-1185">Reference proteome</keyword>
<dbReference type="Proteomes" id="UP000016511">
    <property type="component" value="Unassembled WGS sequence"/>
</dbReference>
<sequence length="400" mass="42431">MKSFIIINTSIESALERCVHMKIVIAPDSFKGSISAWEAAVAIERGIKKVLPESDTVLVPVADGGEGTMDSLVAATGGHIIEHTVTGPLHTPVQAAYGILGDRETCVIEMASASGLYLVTTEQRNPLITTTYGTGELIKKALDAGCRRFILAIGGSATNDGGSGMLQALGMKLLNDMGAEIGFGGGELRRVTAIDTEDFDSRIAQAEFLIATDVQNPLIGPHGASYVFGPQKGATPEMVEMLDRHLAHWADMIESKTGIRLHERPGAGAAGGIGGAFQAFFPGLTKRGIDIVIEYTKLKEKMKGAALVFTGEGQIDFQTALGKTPMGVAQEARKFGIPVFALAGSVGSGIDVLYKQGIHSIHSIINAPMTLQAAMERAAELLTFTAEQVLRTYLASRNYR</sequence>
<evidence type="ECO:0000313" key="5">
    <source>
        <dbReference type="EMBL" id="ERI11659.1"/>
    </source>
</evidence>